<protein>
    <submittedName>
        <fullName evidence="3">CBS domain containing membrane protein</fullName>
    </submittedName>
</protein>
<dbReference type="PROSITE" id="PS51371">
    <property type="entry name" value="CBS"/>
    <property type="match status" value="1"/>
</dbReference>
<evidence type="ECO:0000313" key="4">
    <source>
        <dbReference type="Proteomes" id="UP000011724"/>
    </source>
</evidence>
<dbReference type="eggNOG" id="COG0517">
    <property type="taxonomic scope" value="Bacteria"/>
</dbReference>
<sequence length="172" mass="18988">MKVKDLMIPVEEYLTIGKDATLGQAILVLDESQHRDLIVVNTKGDFAGVLTMTDILAALEPSYKRLAGKGLGTDTLSKQYVADAFKEFGLWANPLETLCKEGCRQGVSQVMHIPSEIDFLNEDDTLAYGIHCYIVGKHQPLIVRKNGNISGVLRLSDIYNEVKSRMLACACQ</sequence>
<dbReference type="RefSeq" id="WP_015416442.1">
    <property type="nucleotide sequence ID" value="NC_020409.1"/>
</dbReference>
<dbReference type="SMART" id="SM00116">
    <property type="entry name" value="CBS"/>
    <property type="match status" value="1"/>
</dbReference>
<keyword evidence="4" id="KW-1185">Reference proteome</keyword>
<evidence type="ECO:0000313" key="3">
    <source>
        <dbReference type="EMBL" id="CCH50400.1"/>
    </source>
</evidence>
<accession>M1WNK8</accession>
<proteinExistence type="predicted"/>
<dbReference type="CDD" id="cd02205">
    <property type="entry name" value="CBS_pair_SF"/>
    <property type="match status" value="1"/>
</dbReference>
<feature type="domain" description="CBS" evidence="2">
    <location>
        <begin position="7"/>
        <end position="66"/>
    </location>
</feature>
<dbReference type="STRING" id="1322246.BN4_20338"/>
<reference evidence="4" key="2">
    <citation type="journal article" date="2013" name="Stand. Genomic Sci.">
        <title>Complete genome sequence of Desulfocapsa sulfexigens, a marine deltaproteobacterium specialized in disproportionating inorganic sulfur compounds.</title>
        <authorList>
            <person name="Finster K.W."/>
            <person name="Kjeldsen K.U."/>
            <person name="Kube M."/>
            <person name="Reinhardt R."/>
            <person name="Mussmann M."/>
            <person name="Amann R."/>
            <person name="Schreiber L."/>
        </authorList>
    </citation>
    <scope>NUCLEOTIDE SEQUENCE [LARGE SCALE GENOMIC DNA]</scope>
    <source>
        <strain evidence="4">DSM 10523 / SB164P1</strain>
    </source>
</reference>
<organism evidence="3 4">
    <name type="scientific">Pseudodesulfovibrio piezophilus (strain DSM 21447 / JCM 15486 / C1TLV30)</name>
    <name type="common">Desulfovibrio piezophilus</name>
    <dbReference type="NCBI Taxonomy" id="1322246"/>
    <lineage>
        <taxon>Bacteria</taxon>
        <taxon>Pseudomonadati</taxon>
        <taxon>Thermodesulfobacteriota</taxon>
        <taxon>Desulfovibrionia</taxon>
        <taxon>Desulfovibrionales</taxon>
        <taxon>Desulfovibrionaceae</taxon>
    </lineage>
</organism>
<dbReference type="Gene3D" id="3.10.580.10">
    <property type="entry name" value="CBS-domain"/>
    <property type="match status" value="1"/>
</dbReference>
<dbReference type="Pfam" id="PF00571">
    <property type="entry name" value="CBS"/>
    <property type="match status" value="1"/>
</dbReference>
<dbReference type="OrthoDB" id="5470806at2"/>
<dbReference type="EMBL" id="FO203427">
    <property type="protein sequence ID" value="CCH50400.1"/>
    <property type="molecule type" value="Genomic_DNA"/>
</dbReference>
<reference evidence="3 4" key="1">
    <citation type="journal article" date="2013" name="PLoS ONE">
        <title>The first genomic and proteomic characterization of a deep-sea sulfate reducer: insights into the piezophilic lifestyle of Desulfovibrio piezophilus.</title>
        <authorList>
            <person name="Pradel N."/>
            <person name="Ji B."/>
            <person name="Gimenez G."/>
            <person name="Talla E."/>
            <person name="Lenoble P."/>
            <person name="Garel M."/>
            <person name="Tamburini C."/>
            <person name="Fourquet P."/>
            <person name="Lebrun R."/>
            <person name="Bertin P."/>
            <person name="Denis Y."/>
            <person name="Pophillat M."/>
            <person name="Barbe V."/>
            <person name="Ollivier B."/>
            <person name="Dolla A."/>
        </authorList>
    </citation>
    <scope>NUCLEOTIDE SEQUENCE [LARGE SCALE GENOMIC DNA]</scope>
    <source>
        <strain evidence="4">DSM 10523 / SB164P1</strain>
    </source>
</reference>
<dbReference type="PATRIC" id="fig|879567.3.peg.3429"/>
<name>M1WNK8_PSEP2</name>
<dbReference type="InterPro" id="IPR046342">
    <property type="entry name" value="CBS_dom_sf"/>
</dbReference>
<dbReference type="AlphaFoldDB" id="M1WNK8"/>
<dbReference type="KEGG" id="dpi:BN4_20338"/>
<dbReference type="BioCyc" id="DPIE1322246:BN4_RS15935-MONOMER"/>
<keyword evidence="1" id="KW-0129">CBS domain</keyword>
<dbReference type="Proteomes" id="UP000011724">
    <property type="component" value="Chromosome"/>
</dbReference>
<evidence type="ECO:0000259" key="2">
    <source>
        <dbReference type="PROSITE" id="PS51371"/>
    </source>
</evidence>
<dbReference type="InterPro" id="IPR000644">
    <property type="entry name" value="CBS_dom"/>
</dbReference>
<dbReference type="HOGENOM" id="CLU_040681_8_0_7"/>
<evidence type="ECO:0000256" key="1">
    <source>
        <dbReference type="PROSITE-ProRule" id="PRU00703"/>
    </source>
</evidence>
<gene>
    <name evidence="3" type="ordered locus">BN4_20338</name>
</gene>
<dbReference type="SUPFAM" id="SSF54631">
    <property type="entry name" value="CBS-domain pair"/>
    <property type="match status" value="1"/>
</dbReference>